<dbReference type="InterPro" id="IPR036322">
    <property type="entry name" value="WD40_repeat_dom_sf"/>
</dbReference>
<evidence type="ECO:0000256" key="5">
    <source>
        <dbReference type="ARBA" id="ARBA00042222"/>
    </source>
</evidence>
<dbReference type="PROSITE" id="PS50294">
    <property type="entry name" value="WD_REPEATS_REGION"/>
    <property type="match status" value="1"/>
</dbReference>
<evidence type="ECO:0000256" key="3">
    <source>
        <dbReference type="ARBA" id="ARBA00038145"/>
    </source>
</evidence>
<dbReference type="PANTHER" id="PTHR22842:SF3">
    <property type="entry name" value="WD REPEAT DOMAIN-CONTAINING PROTEIN 83"/>
    <property type="match status" value="1"/>
</dbReference>
<dbReference type="SMART" id="SM00320">
    <property type="entry name" value="WD40"/>
    <property type="match status" value="4"/>
</dbReference>
<comment type="subcellular location">
    <subcellularLocation>
        <location evidence="1">Cytoplasm</location>
    </subcellularLocation>
</comment>
<name>A0A0D6M6C6_9BILA</name>
<evidence type="ECO:0000256" key="1">
    <source>
        <dbReference type="ARBA" id="ARBA00004496"/>
    </source>
</evidence>
<dbReference type="PROSITE" id="PS50082">
    <property type="entry name" value="WD_REPEATS_2"/>
    <property type="match status" value="2"/>
</dbReference>
<comment type="similarity">
    <text evidence="3">Belongs to the WD repeat MORG1 family.</text>
</comment>
<feature type="repeat" description="WD" evidence="6">
    <location>
        <begin position="13"/>
        <end position="54"/>
    </location>
</feature>
<keyword evidence="2" id="KW-0963">Cytoplasm</keyword>
<evidence type="ECO:0000256" key="2">
    <source>
        <dbReference type="ARBA" id="ARBA00022490"/>
    </source>
</evidence>
<dbReference type="SUPFAM" id="SSF50978">
    <property type="entry name" value="WD40 repeat-like"/>
    <property type="match status" value="1"/>
</dbReference>
<dbReference type="PANTHER" id="PTHR22842">
    <property type="entry name" value="WD40 REPEAT PROTEIN"/>
    <property type="match status" value="1"/>
</dbReference>
<dbReference type="Proteomes" id="UP000054495">
    <property type="component" value="Unassembled WGS sequence"/>
</dbReference>
<dbReference type="EMBL" id="KE124801">
    <property type="protein sequence ID" value="EPB79038.1"/>
    <property type="molecule type" value="Genomic_DNA"/>
</dbReference>
<evidence type="ECO:0000256" key="4">
    <source>
        <dbReference type="ARBA" id="ARBA00040453"/>
    </source>
</evidence>
<keyword evidence="6" id="KW-0853">WD repeat</keyword>
<sequence length="192" mass="20957">MSKGAPTERARVIDCRQDAVRAVRYNVDGNYCLTCGSDKTVKLWNPIKGSLLKTYAGTGNEIFNEATDSVLSIDINGGEIVAGSADCNYRLYSIREGNVNIDFMGESVNSVHFTPDGNCVLASTQDGSLRLMDKMSGKMLASLLDSNVLAKLEHPSKVVHSLSPHPKKQHLLTAAGQLVYLWVSKNDEDFEC</sequence>
<dbReference type="Gene3D" id="2.130.10.10">
    <property type="entry name" value="YVTN repeat-like/Quinoprotein amine dehydrogenase"/>
    <property type="match status" value="1"/>
</dbReference>
<evidence type="ECO:0000256" key="6">
    <source>
        <dbReference type="PROSITE-ProRule" id="PRU00221"/>
    </source>
</evidence>
<evidence type="ECO:0000313" key="7">
    <source>
        <dbReference type="EMBL" id="EPB79038.1"/>
    </source>
</evidence>
<proteinExistence type="inferred from homology"/>
<keyword evidence="8" id="KW-1185">Reference proteome</keyword>
<reference evidence="7 8" key="1">
    <citation type="submission" date="2013-05" db="EMBL/GenBank/DDBJ databases">
        <title>Draft genome of the parasitic nematode Anyclostoma ceylanicum.</title>
        <authorList>
            <person name="Mitreva M."/>
        </authorList>
    </citation>
    <scope>NUCLEOTIDE SEQUENCE [LARGE SCALE GENOMIC DNA]</scope>
</reference>
<feature type="repeat" description="WD" evidence="6">
    <location>
        <begin position="101"/>
        <end position="142"/>
    </location>
</feature>
<dbReference type="InterPro" id="IPR015943">
    <property type="entry name" value="WD40/YVTN_repeat-like_dom_sf"/>
</dbReference>
<dbReference type="GO" id="GO:0005737">
    <property type="term" value="C:cytoplasm"/>
    <property type="evidence" value="ECO:0007669"/>
    <property type="project" value="UniProtKB-SubCell"/>
</dbReference>
<protein>
    <recommendedName>
        <fullName evidence="4">WD repeat domain-containing protein 83</fullName>
    </recommendedName>
    <alternativeName>
        <fullName evidence="5">Mitogen-activated protein kinase organizer 1</fullName>
    </alternativeName>
</protein>
<accession>A0A0D6M6C6</accession>
<dbReference type="GO" id="GO:0071013">
    <property type="term" value="C:catalytic step 2 spliceosome"/>
    <property type="evidence" value="ECO:0007669"/>
    <property type="project" value="TreeGrafter"/>
</dbReference>
<dbReference type="AlphaFoldDB" id="A0A0D6M6C6"/>
<evidence type="ECO:0000313" key="8">
    <source>
        <dbReference type="Proteomes" id="UP000054495"/>
    </source>
</evidence>
<gene>
    <name evidence="7" type="ORF">ANCCEY_01895</name>
</gene>
<organism evidence="7 8">
    <name type="scientific">Ancylostoma ceylanicum</name>
    <dbReference type="NCBI Taxonomy" id="53326"/>
    <lineage>
        <taxon>Eukaryota</taxon>
        <taxon>Metazoa</taxon>
        <taxon>Ecdysozoa</taxon>
        <taxon>Nematoda</taxon>
        <taxon>Chromadorea</taxon>
        <taxon>Rhabditida</taxon>
        <taxon>Rhabditina</taxon>
        <taxon>Rhabditomorpha</taxon>
        <taxon>Strongyloidea</taxon>
        <taxon>Ancylostomatidae</taxon>
        <taxon>Ancylostomatinae</taxon>
        <taxon>Ancylostoma</taxon>
    </lineage>
</organism>
<dbReference type="GO" id="GO:0000398">
    <property type="term" value="P:mRNA splicing, via spliceosome"/>
    <property type="evidence" value="ECO:0007669"/>
    <property type="project" value="TreeGrafter"/>
</dbReference>
<dbReference type="InterPro" id="IPR001680">
    <property type="entry name" value="WD40_rpt"/>
</dbReference>
<dbReference type="InterPro" id="IPR051980">
    <property type="entry name" value="WD_repeat_MORG1"/>
</dbReference>
<dbReference type="Pfam" id="PF00400">
    <property type="entry name" value="WD40"/>
    <property type="match status" value="2"/>
</dbReference>